<dbReference type="OrthoDB" id="9800023at2"/>
<protein>
    <submittedName>
        <fullName evidence="3">DNA binding domain, excisionase family</fullName>
    </submittedName>
</protein>
<organism evidence="3 4">
    <name type="scientific">Verminephrobacter eiseniae (strain EF01-2)</name>
    <dbReference type="NCBI Taxonomy" id="391735"/>
    <lineage>
        <taxon>Bacteria</taxon>
        <taxon>Pseudomonadati</taxon>
        <taxon>Pseudomonadota</taxon>
        <taxon>Betaproteobacteria</taxon>
        <taxon>Burkholderiales</taxon>
        <taxon>Comamonadaceae</taxon>
        <taxon>Verminephrobacter</taxon>
    </lineage>
</organism>
<dbReference type="NCBIfam" id="TIGR01764">
    <property type="entry name" value="excise"/>
    <property type="match status" value="1"/>
</dbReference>
<dbReference type="SUPFAM" id="SSF46955">
    <property type="entry name" value="Putative DNA-binding domain"/>
    <property type="match status" value="1"/>
</dbReference>
<dbReference type="KEGG" id="vei:Veis_0094"/>
<dbReference type="Pfam" id="PF12728">
    <property type="entry name" value="HTH_17"/>
    <property type="match status" value="1"/>
</dbReference>
<dbReference type="HOGENOM" id="CLU_140176_10_2_4"/>
<dbReference type="STRING" id="391735.Veis_0094"/>
<dbReference type="eggNOG" id="COG3311">
    <property type="taxonomic scope" value="Bacteria"/>
</dbReference>
<dbReference type="InterPro" id="IPR010093">
    <property type="entry name" value="SinI_DNA-bd"/>
</dbReference>
<evidence type="ECO:0000256" key="1">
    <source>
        <dbReference type="SAM" id="MobiDB-lite"/>
    </source>
</evidence>
<dbReference type="Proteomes" id="UP000000374">
    <property type="component" value="Chromosome"/>
</dbReference>
<feature type="domain" description="Helix-turn-helix" evidence="2">
    <location>
        <begin position="11"/>
        <end position="60"/>
    </location>
</feature>
<sequence length="87" mass="9504">MSTSTNEGEILTIGQGADYLKVTQRTIYRPAAAKEIPAFGVGGVWRFSRVDIDGWIEQQSRPVPGHAGNGTGKRPSDKGDQEERKQC</sequence>
<gene>
    <name evidence="3" type="ordered locus">Veis_0094</name>
</gene>
<accession>A1WE30</accession>
<dbReference type="AlphaFoldDB" id="A1WE30"/>
<proteinExistence type="predicted"/>
<dbReference type="GeneID" id="76458854"/>
<dbReference type="RefSeq" id="WP_011807906.1">
    <property type="nucleotide sequence ID" value="NC_008786.1"/>
</dbReference>
<name>A1WE30_VEREI</name>
<dbReference type="GO" id="GO:0003677">
    <property type="term" value="F:DNA binding"/>
    <property type="evidence" value="ECO:0007669"/>
    <property type="project" value="InterPro"/>
</dbReference>
<reference evidence="4" key="1">
    <citation type="submission" date="2006-12" db="EMBL/GenBank/DDBJ databases">
        <title>Complete sequence of chromosome 1 of Verminephrobacter eiseniae EF01-2.</title>
        <authorList>
            <person name="Copeland A."/>
            <person name="Lucas S."/>
            <person name="Lapidus A."/>
            <person name="Barry K."/>
            <person name="Detter J.C."/>
            <person name="Glavina del Rio T."/>
            <person name="Dalin E."/>
            <person name="Tice H."/>
            <person name="Pitluck S."/>
            <person name="Chertkov O."/>
            <person name="Brettin T."/>
            <person name="Bruce D."/>
            <person name="Han C."/>
            <person name="Tapia R."/>
            <person name="Gilna P."/>
            <person name="Schmutz J."/>
            <person name="Larimer F."/>
            <person name="Land M."/>
            <person name="Hauser L."/>
            <person name="Kyrpides N."/>
            <person name="Kim E."/>
            <person name="Stahl D."/>
            <person name="Richardson P."/>
        </authorList>
    </citation>
    <scope>NUCLEOTIDE SEQUENCE [LARGE SCALE GENOMIC DNA]</scope>
    <source>
        <strain evidence="4">EF01-2</strain>
    </source>
</reference>
<feature type="compositionally biased region" description="Basic and acidic residues" evidence="1">
    <location>
        <begin position="74"/>
        <end position="87"/>
    </location>
</feature>
<evidence type="ECO:0000313" key="3">
    <source>
        <dbReference type="EMBL" id="ABM55887.1"/>
    </source>
</evidence>
<dbReference type="InterPro" id="IPR009061">
    <property type="entry name" value="DNA-bd_dom_put_sf"/>
</dbReference>
<evidence type="ECO:0000259" key="2">
    <source>
        <dbReference type="Pfam" id="PF12728"/>
    </source>
</evidence>
<dbReference type="InterPro" id="IPR041657">
    <property type="entry name" value="HTH_17"/>
</dbReference>
<evidence type="ECO:0000313" key="4">
    <source>
        <dbReference type="Proteomes" id="UP000000374"/>
    </source>
</evidence>
<keyword evidence="4" id="KW-1185">Reference proteome</keyword>
<dbReference type="EMBL" id="CP000542">
    <property type="protein sequence ID" value="ABM55887.1"/>
    <property type="molecule type" value="Genomic_DNA"/>
</dbReference>
<feature type="region of interest" description="Disordered" evidence="1">
    <location>
        <begin position="56"/>
        <end position="87"/>
    </location>
</feature>